<dbReference type="KEGG" id="ccz:CCALI_01580"/>
<organism evidence="3 4">
    <name type="scientific">Chthonomonas calidirosea (strain DSM 23976 / ICMP 18418 / T49)</name>
    <dbReference type="NCBI Taxonomy" id="1303518"/>
    <lineage>
        <taxon>Bacteria</taxon>
        <taxon>Bacillati</taxon>
        <taxon>Armatimonadota</taxon>
        <taxon>Chthonomonadia</taxon>
        <taxon>Chthonomonadales</taxon>
        <taxon>Chthonomonadaceae</taxon>
        <taxon>Chthonomonas</taxon>
    </lineage>
</organism>
<name>S0EVF3_CHTCT</name>
<dbReference type="EC" id="3.1.4.3" evidence="3"/>
<sequence>MLRRTLGSVLAGVSMMALGLAFCLPQQNPLADVKPDPAIARYTVPENKEPVLSREELLQLVRKKIRYVFILYQENRSFDHYFGTFPGAEGLFSHPAAETPGFYQPLIGVDGLTRTIHPFRIGPAEFAADTDDVDHSHDGIVTKMHIVDGKPQMDRFALTEERRISREGNPSLKAVQFGELTMAYVDGDTVPFYWRYANRFVLFDHIFQQMTGPSTPGNLSIIAAQSGMTQWMLHPELAFKGGYSPGVPVLNDANPFWGSSEDKTTEGRMPYNPEDLRYPPQLNLTFATLPLSLTGKQAKEVTQHDRDPDKDLADVLDDVSFLSNSGGDRIPWGWFEEGFDKEPTDDNDADPTDAAGLHASYITHHNGPQYFGYIANNPEMSKSLRGLKDFFEAIDHRKLPDRGVFYVKGGYRNIFGMKPGDPDPKVQKSFLGDDDHPGYSDAQISEAMVAEAINHIAHSPYWKQCAIIITWDDSEGDYDHVPPPLRAVGPDGKWLSDGPRVPLIFISPFARTHAIIHEVGDTASVVKFVDAVFGLTPLADLPDEKKGRAIGEQKGLQNMGPFDDITPDITDLLSAFDPARLAGKAAALPPSYVEIPENVVRILPQLSGYGLRQIGIVPTDYRLGIKNEIPPDFNPRPGTNPTVPK</sequence>
<keyword evidence="2" id="KW-0732">Signal</keyword>
<reference evidence="4" key="1">
    <citation type="submission" date="2013-03" db="EMBL/GenBank/DDBJ databases">
        <title>Genome sequence of Chthonomonas calidirosea, the first sequenced genome from the Armatimonadetes phylum (formally candidate division OP10).</title>
        <authorList>
            <person name="Lee K.C.Y."/>
            <person name="Morgan X.C."/>
            <person name="Dunfield P.F."/>
            <person name="Tamas I."/>
            <person name="Houghton K.M."/>
            <person name="Vyssotski M."/>
            <person name="Ryan J.L.J."/>
            <person name="Lagutin K."/>
            <person name="McDonald I.R."/>
            <person name="Stott M.B."/>
        </authorList>
    </citation>
    <scope>NUCLEOTIDE SEQUENCE [LARGE SCALE GENOMIC DNA]</scope>
    <source>
        <strain evidence="4">DSM 23976 / ICMP 18418 / T49</strain>
    </source>
</reference>
<dbReference type="eggNOG" id="COG3511">
    <property type="taxonomic scope" value="Bacteria"/>
</dbReference>
<evidence type="ECO:0000256" key="2">
    <source>
        <dbReference type="SAM" id="SignalP"/>
    </source>
</evidence>
<protein>
    <submittedName>
        <fullName evidence="3">Phospholipase C</fullName>
        <ecNumber evidence="3">3.1.4.3</ecNumber>
    </submittedName>
</protein>
<dbReference type="PANTHER" id="PTHR31956:SF1">
    <property type="entry name" value="NON-SPECIFIC PHOSPHOLIPASE C1"/>
    <property type="match status" value="1"/>
</dbReference>
<evidence type="ECO:0000313" key="3">
    <source>
        <dbReference type="EMBL" id="CCW35396.1"/>
    </source>
</evidence>
<accession>S0EVF3</accession>
<dbReference type="PANTHER" id="PTHR31956">
    <property type="entry name" value="NON-SPECIFIC PHOSPHOLIPASE C4-RELATED"/>
    <property type="match status" value="1"/>
</dbReference>
<dbReference type="AlphaFoldDB" id="S0EVF3"/>
<dbReference type="GO" id="GO:0034480">
    <property type="term" value="F:phosphatidylcholine phospholipase C activity"/>
    <property type="evidence" value="ECO:0007669"/>
    <property type="project" value="UniProtKB-EC"/>
</dbReference>
<dbReference type="Proteomes" id="UP000014227">
    <property type="component" value="Chromosome I"/>
</dbReference>
<keyword evidence="1 3" id="KW-0378">Hydrolase</keyword>
<dbReference type="STRING" id="454171.CP488_02516"/>
<feature type="signal peptide" evidence="2">
    <location>
        <begin position="1"/>
        <end position="23"/>
    </location>
</feature>
<dbReference type="RefSeq" id="WP_016482929.1">
    <property type="nucleotide sequence ID" value="NC_021487.1"/>
</dbReference>
<evidence type="ECO:0000313" key="4">
    <source>
        <dbReference type="Proteomes" id="UP000014227"/>
    </source>
</evidence>
<dbReference type="InterPro" id="IPR007312">
    <property type="entry name" value="Phosphoesterase"/>
</dbReference>
<dbReference type="Gene3D" id="3.40.720.10">
    <property type="entry name" value="Alkaline Phosphatase, subunit A"/>
    <property type="match status" value="2"/>
</dbReference>
<evidence type="ECO:0000256" key="1">
    <source>
        <dbReference type="ARBA" id="ARBA00022801"/>
    </source>
</evidence>
<feature type="chain" id="PRO_5004496416" evidence="2">
    <location>
        <begin position="24"/>
        <end position="645"/>
    </location>
</feature>
<dbReference type="InParanoid" id="S0EVF3"/>
<dbReference type="Pfam" id="PF04185">
    <property type="entry name" value="Phosphoesterase"/>
    <property type="match status" value="1"/>
</dbReference>
<keyword evidence="4" id="KW-1185">Reference proteome</keyword>
<gene>
    <name evidence="3" type="ORF">CCALI_01580</name>
</gene>
<proteinExistence type="predicted"/>
<dbReference type="PATRIC" id="fig|1303518.3.peg.1620"/>
<dbReference type="EMBL" id="HF951689">
    <property type="protein sequence ID" value="CCW35396.1"/>
    <property type="molecule type" value="Genomic_DNA"/>
</dbReference>
<dbReference type="HOGENOM" id="CLU_422601_0_0_0"/>
<dbReference type="InterPro" id="IPR017850">
    <property type="entry name" value="Alkaline_phosphatase_core_sf"/>
</dbReference>